<evidence type="ECO:0000256" key="2">
    <source>
        <dbReference type="SAM" id="Phobius"/>
    </source>
</evidence>
<accession>A0A401JAE1</accession>
<keyword evidence="2" id="KW-1133">Transmembrane helix</keyword>
<proteinExistence type="predicted"/>
<feature type="transmembrane region" description="Helical" evidence="2">
    <location>
        <begin position="24"/>
        <end position="43"/>
    </location>
</feature>
<dbReference type="GO" id="GO:0015627">
    <property type="term" value="C:type II protein secretion system complex"/>
    <property type="evidence" value="ECO:0007669"/>
    <property type="project" value="InterPro"/>
</dbReference>
<reference evidence="3 4" key="1">
    <citation type="journal article" date="2019" name="Front. Microbiol.">
        <title>Genomes of Neutrophilic Sulfur-Oxidizing Chemolithoautotrophs Representing 9 Proteobacterial Species From 8 Genera.</title>
        <authorList>
            <person name="Watanabe T."/>
            <person name="Kojima H."/>
            <person name="Umezawa K."/>
            <person name="Hori C."/>
            <person name="Takasuka T.E."/>
            <person name="Kato Y."/>
            <person name="Fukui M."/>
        </authorList>
    </citation>
    <scope>NUCLEOTIDE SEQUENCE [LARGE SCALE GENOMIC DNA]</scope>
    <source>
        <strain evidence="3 4">TTN</strain>
    </source>
</reference>
<keyword evidence="2" id="KW-0472">Membrane</keyword>
<dbReference type="RefSeq" id="WP_223247617.1">
    <property type="nucleotide sequence ID" value="NZ_BGOW01000002.1"/>
</dbReference>
<name>A0A401JAE1_9PROT</name>
<gene>
    <name evidence="3" type="ORF">SFMTTN_0428</name>
</gene>
<dbReference type="Pfam" id="PF04612">
    <property type="entry name" value="T2SSM"/>
    <property type="match status" value="1"/>
</dbReference>
<evidence type="ECO:0000256" key="1">
    <source>
        <dbReference type="SAM" id="MobiDB-lite"/>
    </source>
</evidence>
<dbReference type="AlphaFoldDB" id="A0A401JAE1"/>
<keyword evidence="4" id="KW-1185">Reference proteome</keyword>
<dbReference type="InterPro" id="IPR007690">
    <property type="entry name" value="T2SS_GspM"/>
</dbReference>
<evidence type="ECO:0000313" key="4">
    <source>
        <dbReference type="Proteomes" id="UP000286806"/>
    </source>
</evidence>
<dbReference type="GO" id="GO:0015628">
    <property type="term" value="P:protein secretion by the type II secretion system"/>
    <property type="evidence" value="ECO:0007669"/>
    <property type="project" value="InterPro"/>
</dbReference>
<comment type="caution">
    <text evidence="3">The sequence shown here is derived from an EMBL/GenBank/DDBJ whole genome shotgun (WGS) entry which is preliminary data.</text>
</comment>
<organism evidence="3 4">
    <name type="scientific">Sulfuriferula multivorans</name>
    <dbReference type="NCBI Taxonomy" id="1559896"/>
    <lineage>
        <taxon>Bacteria</taxon>
        <taxon>Pseudomonadati</taxon>
        <taxon>Pseudomonadota</taxon>
        <taxon>Betaproteobacteria</taxon>
        <taxon>Nitrosomonadales</taxon>
        <taxon>Sulfuricellaceae</taxon>
        <taxon>Sulfuriferula</taxon>
    </lineage>
</organism>
<protein>
    <submittedName>
        <fullName evidence="3">MSHA biogenesis protein MshJ</fullName>
    </submittedName>
</protein>
<dbReference type="EMBL" id="BGOW01000002">
    <property type="protein sequence ID" value="GBL44628.1"/>
    <property type="molecule type" value="Genomic_DNA"/>
</dbReference>
<keyword evidence="2" id="KW-0812">Transmembrane</keyword>
<dbReference type="Proteomes" id="UP000286806">
    <property type="component" value="Unassembled WGS sequence"/>
</dbReference>
<evidence type="ECO:0000313" key="3">
    <source>
        <dbReference type="EMBL" id="GBL44628.1"/>
    </source>
</evidence>
<sequence length="238" mass="26904">MSALKAQWQNLAERVDAMSLRERALIFLAVAMVLIVLVNTLLIDPLLTRHKKLQQQIAQTQEKTSAMQRQIQTLVNSWNVDPDVALRARLAQLREQSERTGKTLEDIQSGLVPPQRIPVLLEDILKHNRSLRLVALKTLPVTVLGEPETTADGKTPGEADKPAQAQKPATPESLVYKHGVEITLEGSYLDLLRYLTEMESLPWHMFWGKADLDVEKYPKVTLTLRLYTLSLDKAWLAI</sequence>
<feature type="region of interest" description="Disordered" evidence="1">
    <location>
        <begin position="146"/>
        <end position="170"/>
    </location>
</feature>